<gene>
    <name evidence="2" type="primary">LOC113207524</name>
</gene>
<sequence>MENSSDLVQVISKCIENCETNKLSSIFEDAGNNESIASNCWDIIPILCAKLDQETYDKLPAMFQSCDKLLNKVAEISCPEEALLELIEQADCPDNDLRFLALLKPIHRLLIRMPEKRGRSLVWCLNLVASHISALPEPSSYTLENSERVLLDLDPATCRAVDVYNSITPFFEPFVEEVSLFKPVVSVDKPILAQQIYQRYVLSAFLIHLLEKPLLLMDLEYDGKTKSKSRCVAEKIVEYFDNVMPDIVPILFERCFGKQKLSNDDGWDTDPVKMFQFEEKVPILGLSNLLYLILVEGLSRKSIPYVYSPNYLFPVALHLSTELLLAGHDLSVWKGLQLAHSSISLVPQSSISYTMLDLPIHKNFCTSLEKIVVYCNIETYRKKGIRILQNYVMIMDLKARYQVFINLFPLLEHSGVKGVLVTMLKDTIRMTMSDIHNPTTKLYRSKSLLKLIEVYCVVPNGPEVDLMDHSDHIISLLNLLWYLALADRSDLLGLWEHAPYLDRYFIHPLKDGLKLSRAHYELKIHQLEEEKMNQTLGKKIKGDIVSVSVQGETVPDLSYDEKKQILNVALNKFSIMESLLSSIREEVESRFASRHSTDS</sequence>
<dbReference type="InterPro" id="IPR013877">
    <property type="entry name" value="YAP-bd/ALF4/Glomulin"/>
</dbReference>
<dbReference type="InterPro" id="IPR019516">
    <property type="entry name" value="Glomulin/ALF4"/>
</dbReference>
<dbReference type="GO" id="GO:0005737">
    <property type="term" value="C:cytoplasm"/>
    <property type="evidence" value="ECO:0007669"/>
    <property type="project" value="TreeGrafter"/>
</dbReference>
<organism evidence="1 2">
    <name type="scientific">Frankliniella occidentalis</name>
    <name type="common">Western flower thrips</name>
    <name type="synonym">Euthrips occidentalis</name>
    <dbReference type="NCBI Taxonomy" id="133901"/>
    <lineage>
        <taxon>Eukaryota</taxon>
        <taxon>Metazoa</taxon>
        <taxon>Ecdysozoa</taxon>
        <taxon>Arthropoda</taxon>
        <taxon>Hexapoda</taxon>
        <taxon>Insecta</taxon>
        <taxon>Pterygota</taxon>
        <taxon>Neoptera</taxon>
        <taxon>Paraneoptera</taxon>
        <taxon>Thysanoptera</taxon>
        <taxon>Terebrantia</taxon>
        <taxon>Thripoidea</taxon>
        <taxon>Thripidae</taxon>
        <taxon>Frankliniella</taxon>
    </lineage>
</organism>
<keyword evidence="1" id="KW-1185">Reference proteome</keyword>
<accession>A0A6J1SKS2</accession>
<dbReference type="Pfam" id="PF08568">
    <property type="entry name" value="Kinetochor_Ybp2"/>
    <property type="match status" value="2"/>
</dbReference>
<evidence type="ECO:0000313" key="1">
    <source>
        <dbReference type="Proteomes" id="UP000504606"/>
    </source>
</evidence>
<name>A0A6J1SKS2_FRAOC</name>
<proteinExistence type="predicted"/>
<dbReference type="GeneID" id="113207524"/>
<dbReference type="KEGG" id="foc:113207524"/>
<dbReference type="OrthoDB" id="619536at2759"/>
<protein>
    <submittedName>
        <fullName evidence="2">Glomulin isoform X1</fullName>
    </submittedName>
</protein>
<reference evidence="2" key="1">
    <citation type="submission" date="2025-08" db="UniProtKB">
        <authorList>
            <consortium name="RefSeq"/>
        </authorList>
    </citation>
    <scope>IDENTIFICATION</scope>
    <source>
        <tissue evidence="2">Whole organism</tissue>
    </source>
</reference>
<dbReference type="RefSeq" id="XP_026279920.1">
    <property type="nucleotide sequence ID" value="XM_026424135.2"/>
</dbReference>
<dbReference type="Proteomes" id="UP000504606">
    <property type="component" value="Unplaced"/>
</dbReference>
<dbReference type="PANTHER" id="PTHR15430:SF1">
    <property type="entry name" value="GLOMULIN"/>
    <property type="match status" value="1"/>
</dbReference>
<dbReference type="GO" id="GO:0055105">
    <property type="term" value="F:ubiquitin-protein transferase inhibitor activity"/>
    <property type="evidence" value="ECO:0007669"/>
    <property type="project" value="TreeGrafter"/>
</dbReference>
<evidence type="ECO:0000313" key="2">
    <source>
        <dbReference type="RefSeq" id="XP_026279920.1"/>
    </source>
</evidence>
<dbReference type="AlphaFoldDB" id="A0A6J1SKS2"/>
<dbReference type="PANTHER" id="PTHR15430">
    <property type="entry name" value="GLOMULIN"/>
    <property type="match status" value="1"/>
</dbReference>